<reference evidence="1 2" key="1">
    <citation type="journal article" date="2017" name="Nature">
        <title>The Apostasia genome and the evolution of orchids.</title>
        <authorList>
            <person name="Zhang G.Q."/>
            <person name="Liu K.W."/>
            <person name="Li Z."/>
            <person name="Lohaus R."/>
            <person name="Hsiao Y.Y."/>
            <person name="Niu S.C."/>
            <person name="Wang J.Y."/>
            <person name="Lin Y.C."/>
            <person name="Xu Q."/>
            <person name="Chen L.J."/>
            <person name="Yoshida K."/>
            <person name="Fujiwara S."/>
            <person name="Wang Z.W."/>
            <person name="Zhang Y.Q."/>
            <person name="Mitsuda N."/>
            <person name="Wang M."/>
            <person name="Liu G.H."/>
            <person name="Pecoraro L."/>
            <person name="Huang H.X."/>
            <person name="Xiao X.J."/>
            <person name="Lin M."/>
            <person name="Wu X.Y."/>
            <person name="Wu W.L."/>
            <person name="Chen Y.Y."/>
            <person name="Chang S.B."/>
            <person name="Sakamoto S."/>
            <person name="Ohme-Takagi M."/>
            <person name="Yagi M."/>
            <person name="Zeng S.J."/>
            <person name="Shen C.Y."/>
            <person name="Yeh C.M."/>
            <person name="Luo Y.B."/>
            <person name="Tsai W.C."/>
            <person name="Van de Peer Y."/>
            <person name="Liu Z.J."/>
        </authorList>
    </citation>
    <scope>NUCLEOTIDE SEQUENCE [LARGE SCALE GENOMIC DNA]</scope>
    <source>
        <strain evidence="2">cv. Shenzhen</strain>
        <tissue evidence="1">Stem</tissue>
    </source>
</reference>
<gene>
    <name evidence="1" type="ORF">AXF42_Ash015213</name>
</gene>
<dbReference type="Proteomes" id="UP000236161">
    <property type="component" value="Unassembled WGS sequence"/>
</dbReference>
<proteinExistence type="predicted"/>
<sequence length="91" mass="10133">MNGLLQAFLPAICQRNGFNPTFRACRFLCLAKGRGFGPLPKKEGKNLNACIPHKFNVNAMNICKIVNASNKQATKDDISSRTESRYPLSKF</sequence>
<organism evidence="1 2">
    <name type="scientific">Apostasia shenzhenica</name>
    <dbReference type="NCBI Taxonomy" id="1088818"/>
    <lineage>
        <taxon>Eukaryota</taxon>
        <taxon>Viridiplantae</taxon>
        <taxon>Streptophyta</taxon>
        <taxon>Embryophyta</taxon>
        <taxon>Tracheophyta</taxon>
        <taxon>Spermatophyta</taxon>
        <taxon>Magnoliopsida</taxon>
        <taxon>Liliopsida</taxon>
        <taxon>Asparagales</taxon>
        <taxon>Orchidaceae</taxon>
        <taxon>Apostasioideae</taxon>
        <taxon>Apostasia</taxon>
    </lineage>
</organism>
<evidence type="ECO:0000313" key="1">
    <source>
        <dbReference type="EMBL" id="PKA57835.1"/>
    </source>
</evidence>
<accession>A0A2I0AQK9</accession>
<name>A0A2I0AQK9_9ASPA</name>
<keyword evidence="2" id="KW-1185">Reference proteome</keyword>
<protein>
    <submittedName>
        <fullName evidence="1">Uncharacterized protein</fullName>
    </submittedName>
</protein>
<dbReference type="AlphaFoldDB" id="A0A2I0AQK9"/>
<dbReference type="EMBL" id="KZ451960">
    <property type="protein sequence ID" value="PKA57835.1"/>
    <property type="molecule type" value="Genomic_DNA"/>
</dbReference>
<evidence type="ECO:0000313" key="2">
    <source>
        <dbReference type="Proteomes" id="UP000236161"/>
    </source>
</evidence>